<protein>
    <submittedName>
        <fullName evidence="1">Uncharacterized protein</fullName>
    </submittedName>
</protein>
<evidence type="ECO:0000313" key="1">
    <source>
        <dbReference type="EMBL" id="CAH3179543.1"/>
    </source>
</evidence>
<evidence type="ECO:0000313" key="2">
    <source>
        <dbReference type="Proteomes" id="UP001159405"/>
    </source>
</evidence>
<comment type="caution">
    <text evidence="1">The sequence shown here is derived from an EMBL/GenBank/DDBJ whole genome shotgun (WGS) entry which is preliminary data.</text>
</comment>
<proteinExistence type="predicted"/>
<gene>
    <name evidence="1" type="ORF">PLOB_00021955</name>
</gene>
<dbReference type="EMBL" id="CALNXK010000258">
    <property type="protein sequence ID" value="CAH3179543.1"/>
    <property type="molecule type" value="Genomic_DNA"/>
</dbReference>
<organism evidence="1 2">
    <name type="scientific">Porites lobata</name>
    <dbReference type="NCBI Taxonomy" id="104759"/>
    <lineage>
        <taxon>Eukaryota</taxon>
        <taxon>Metazoa</taxon>
        <taxon>Cnidaria</taxon>
        <taxon>Anthozoa</taxon>
        <taxon>Hexacorallia</taxon>
        <taxon>Scleractinia</taxon>
        <taxon>Fungiina</taxon>
        <taxon>Poritidae</taxon>
        <taxon>Porites</taxon>
    </lineage>
</organism>
<keyword evidence="2" id="KW-1185">Reference proteome</keyword>
<accession>A0ABN8RKU0</accession>
<dbReference type="Proteomes" id="UP001159405">
    <property type="component" value="Unassembled WGS sequence"/>
</dbReference>
<reference evidence="1 2" key="1">
    <citation type="submission" date="2022-05" db="EMBL/GenBank/DDBJ databases">
        <authorList>
            <consortium name="Genoscope - CEA"/>
            <person name="William W."/>
        </authorList>
    </citation>
    <scope>NUCLEOTIDE SEQUENCE [LARGE SCALE GENOMIC DNA]</scope>
</reference>
<sequence>MRHKFLFCYLCSDWLEDGLRVYEVESTTHTRRKFRQVARETCGESMEPPADNLILFGEISGNRGHIFLVLDPVVCVVCAKLARNDVEDITNSDYYHWVNFLFVKGDYQVRTLGCNCKK</sequence>
<name>A0ABN8RKU0_9CNID</name>